<evidence type="ECO:0000313" key="2">
    <source>
        <dbReference type="Proteomes" id="UP000580839"/>
    </source>
</evidence>
<dbReference type="SUPFAM" id="SSF82784">
    <property type="entry name" value="OsmC-like"/>
    <property type="match status" value="1"/>
</dbReference>
<dbReference type="InterPro" id="IPR015946">
    <property type="entry name" value="KH_dom-like_a/b"/>
</dbReference>
<name>A0A849SXT2_UNCEI</name>
<organism evidence="1 2">
    <name type="scientific">Eiseniibacteriota bacterium</name>
    <dbReference type="NCBI Taxonomy" id="2212470"/>
    <lineage>
        <taxon>Bacteria</taxon>
        <taxon>Candidatus Eiseniibacteriota</taxon>
    </lineage>
</organism>
<reference evidence="1 2" key="1">
    <citation type="submission" date="2020-04" db="EMBL/GenBank/DDBJ databases">
        <title>Metagenomic profiling of ammonia- and methane-oxidizing microorganisms in a Dutch drinking water treatment plant.</title>
        <authorList>
            <person name="Poghosyan L."/>
            <person name="Leucker S."/>
        </authorList>
    </citation>
    <scope>NUCLEOTIDE SEQUENCE [LARGE SCALE GENOMIC DNA]</scope>
    <source>
        <strain evidence="1">S-RSF-IL-03</strain>
    </source>
</reference>
<dbReference type="PANTHER" id="PTHR34352:SF1">
    <property type="entry name" value="PROTEIN YHFA"/>
    <property type="match status" value="1"/>
</dbReference>
<dbReference type="InterPro" id="IPR003718">
    <property type="entry name" value="OsmC/Ohr_fam"/>
</dbReference>
<comment type="caution">
    <text evidence="1">The sequence shown here is derived from an EMBL/GenBank/DDBJ whole genome shotgun (WGS) entry which is preliminary data.</text>
</comment>
<evidence type="ECO:0000313" key="1">
    <source>
        <dbReference type="EMBL" id="NOT33939.1"/>
    </source>
</evidence>
<gene>
    <name evidence="1" type="ORF">HOP12_07190</name>
</gene>
<sequence length="143" mass="15425">MPTRNHADVRWDPAGPTGLLFTATGGSGGRFVMESGAGHTHATPVEALIAALGGCTGMDVISVMRKKRQDVVSYELHVEGERRDEHPRIFTSLEVVHRFRGRDLDAAAIAHAIELSATKYCTVHAMLATAGLSITSRFEIEAL</sequence>
<dbReference type="Gene3D" id="3.30.300.20">
    <property type="match status" value="1"/>
</dbReference>
<dbReference type="Proteomes" id="UP000580839">
    <property type="component" value="Unassembled WGS sequence"/>
</dbReference>
<protein>
    <recommendedName>
        <fullName evidence="3">OsmC family protein</fullName>
    </recommendedName>
</protein>
<dbReference type="InterPro" id="IPR036102">
    <property type="entry name" value="OsmC/Ohrsf"/>
</dbReference>
<dbReference type="EMBL" id="JABFRW010000081">
    <property type="protein sequence ID" value="NOT33939.1"/>
    <property type="molecule type" value="Genomic_DNA"/>
</dbReference>
<proteinExistence type="predicted"/>
<dbReference type="Pfam" id="PF02566">
    <property type="entry name" value="OsmC"/>
    <property type="match status" value="1"/>
</dbReference>
<accession>A0A849SXT2</accession>
<dbReference type="PANTHER" id="PTHR34352">
    <property type="entry name" value="PROTEIN YHFA"/>
    <property type="match status" value="1"/>
</dbReference>
<evidence type="ECO:0008006" key="3">
    <source>
        <dbReference type="Google" id="ProtNLM"/>
    </source>
</evidence>
<dbReference type="AlphaFoldDB" id="A0A849SXT2"/>